<protein>
    <submittedName>
        <fullName evidence="1">Uncharacterized protein</fullName>
    </submittedName>
</protein>
<comment type="caution">
    <text evidence="1">The sequence shown here is derived from an EMBL/GenBank/DDBJ whole genome shotgun (WGS) entry which is preliminary data.</text>
</comment>
<dbReference type="EMBL" id="JAVIIZ010000001">
    <property type="protein sequence ID" value="MDX8470874.1"/>
    <property type="molecule type" value="Genomic_DNA"/>
</dbReference>
<evidence type="ECO:0000313" key="1">
    <source>
        <dbReference type="EMBL" id="MDX8470874.1"/>
    </source>
</evidence>
<accession>A0ABU4XBG2</accession>
<evidence type="ECO:0000313" key="2">
    <source>
        <dbReference type="Proteomes" id="UP001271780"/>
    </source>
</evidence>
<reference evidence="1 2" key="1">
    <citation type="submission" date="2023-08" db="EMBL/GenBank/DDBJ databases">
        <title>Implementing the SeqCode for naming new Mesorhizobium species isolated from Vachellia karroo root nodules.</title>
        <authorList>
            <person name="Van Lill M."/>
        </authorList>
    </citation>
    <scope>NUCLEOTIDE SEQUENCE [LARGE SCALE GENOMIC DNA]</scope>
    <source>
        <strain evidence="1 2">VK23A</strain>
    </source>
</reference>
<keyword evidence="2" id="KW-1185">Reference proteome</keyword>
<gene>
    <name evidence="1" type="ORF">RFM27_02160</name>
</gene>
<proteinExistence type="predicted"/>
<sequence length="58" mass="6665">MRTILLLLALVVCFFIWDRLANDGIYTSDVERSFREAAADMPHGYGTGITFDRDLLKR</sequence>
<name>A0ABU4XBG2_9HYPH</name>
<organism evidence="1 2">
    <name type="scientific">Mesorhizobium dulcispinae</name>
    <dbReference type="NCBI Taxonomy" id="3072316"/>
    <lineage>
        <taxon>Bacteria</taxon>
        <taxon>Pseudomonadati</taxon>
        <taxon>Pseudomonadota</taxon>
        <taxon>Alphaproteobacteria</taxon>
        <taxon>Hyphomicrobiales</taxon>
        <taxon>Phyllobacteriaceae</taxon>
        <taxon>Mesorhizobium</taxon>
    </lineage>
</organism>
<dbReference type="RefSeq" id="WP_320261072.1">
    <property type="nucleotide sequence ID" value="NZ_JAVIIX010000001.1"/>
</dbReference>
<dbReference type="Proteomes" id="UP001271780">
    <property type="component" value="Unassembled WGS sequence"/>
</dbReference>